<dbReference type="InterPro" id="IPR029052">
    <property type="entry name" value="Metallo-depent_PP-like"/>
</dbReference>
<dbReference type="GO" id="GO:0005737">
    <property type="term" value="C:cytoplasm"/>
    <property type="evidence" value="ECO:0007669"/>
    <property type="project" value="TreeGrafter"/>
</dbReference>
<dbReference type="GO" id="GO:0110154">
    <property type="term" value="P:RNA decapping"/>
    <property type="evidence" value="ECO:0007669"/>
    <property type="project" value="TreeGrafter"/>
</dbReference>
<evidence type="ECO:0000313" key="2">
    <source>
        <dbReference type="EMBL" id="TDL88149.1"/>
    </source>
</evidence>
<dbReference type="SUPFAM" id="SSF56300">
    <property type="entry name" value="Metallo-dependent phosphatases"/>
    <property type="match status" value="1"/>
</dbReference>
<dbReference type="Gene3D" id="3.60.21.10">
    <property type="match status" value="1"/>
</dbReference>
<dbReference type="CDD" id="cd00144">
    <property type="entry name" value="MPP_PPP_family"/>
    <property type="match status" value="1"/>
</dbReference>
<dbReference type="InterPro" id="IPR004843">
    <property type="entry name" value="Calcineurin-like_PHP"/>
</dbReference>
<dbReference type="EMBL" id="SMZO01000016">
    <property type="protein sequence ID" value="TDL88149.1"/>
    <property type="molecule type" value="Genomic_DNA"/>
</dbReference>
<dbReference type="PANTHER" id="PTHR42850">
    <property type="entry name" value="METALLOPHOSPHOESTERASE"/>
    <property type="match status" value="1"/>
</dbReference>
<dbReference type="Pfam" id="PF00149">
    <property type="entry name" value="Metallophos"/>
    <property type="match status" value="1"/>
</dbReference>
<sequence length="260" mass="28928">MPLNFFKRRAARSSEGQSRTRFEAPLDPDYSVYAVGDIHGRIDLLRRLLSRIEEDRATDPGRPIIFLGDYVDRGEESKAVLEALFQVAQDNPETITCLLGNHEQMMFDFLDTPEQSAGRWLRNGGLQTLASFGVGGITEQPSPDEATRAANRLREAFSEGLEEWLRSRPLHVQNGNVHFVHAAVDPSMPMAAQEQKHLIWGHPQFSKAARSDGQWVVHGHTIVDAPVVEAGRISIDTGAWFSGRLTAARIEPGNVDFISC</sequence>
<name>A0A4V3BBS3_9RHOB</name>
<evidence type="ECO:0000259" key="1">
    <source>
        <dbReference type="Pfam" id="PF00149"/>
    </source>
</evidence>
<proteinExistence type="predicted"/>
<dbReference type="InterPro" id="IPR050126">
    <property type="entry name" value="Ap4A_hydrolase"/>
</dbReference>
<evidence type="ECO:0000313" key="3">
    <source>
        <dbReference type="Proteomes" id="UP000294562"/>
    </source>
</evidence>
<accession>A0A4V3BBS3</accession>
<dbReference type="GO" id="GO:0008803">
    <property type="term" value="F:bis(5'-nucleosyl)-tetraphosphatase (symmetrical) activity"/>
    <property type="evidence" value="ECO:0007669"/>
    <property type="project" value="TreeGrafter"/>
</dbReference>
<dbReference type="RefSeq" id="WP_133342563.1">
    <property type="nucleotide sequence ID" value="NZ_SMZO01000016.1"/>
</dbReference>
<gene>
    <name evidence="2" type="ORF">E2L05_08895</name>
</gene>
<dbReference type="PANTHER" id="PTHR42850:SF4">
    <property type="entry name" value="ZINC-DEPENDENT ENDOPOLYPHOSPHATASE"/>
    <property type="match status" value="1"/>
</dbReference>
<feature type="domain" description="Calcineurin-like phosphoesterase" evidence="1">
    <location>
        <begin position="32"/>
        <end position="222"/>
    </location>
</feature>
<comment type="caution">
    <text evidence="2">The sequence shown here is derived from an EMBL/GenBank/DDBJ whole genome shotgun (WGS) entry which is preliminary data.</text>
</comment>
<keyword evidence="3" id="KW-1185">Reference proteome</keyword>
<protein>
    <submittedName>
        <fullName evidence="2">Serine/threonine protein phosphatase</fullName>
    </submittedName>
</protein>
<organism evidence="2 3">
    <name type="scientific">Meridianimarinicoccus aquatilis</name>
    <dbReference type="NCBI Taxonomy" id="2552766"/>
    <lineage>
        <taxon>Bacteria</taxon>
        <taxon>Pseudomonadati</taxon>
        <taxon>Pseudomonadota</taxon>
        <taxon>Alphaproteobacteria</taxon>
        <taxon>Rhodobacterales</taxon>
        <taxon>Paracoccaceae</taxon>
        <taxon>Meridianimarinicoccus</taxon>
    </lineage>
</organism>
<dbReference type="Proteomes" id="UP000294562">
    <property type="component" value="Unassembled WGS sequence"/>
</dbReference>
<dbReference type="GO" id="GO:0016791">
    <property type="term" value="F:phosphatase activity"/>
    <property type="evidence" value="ECO:0007669"/>
    <property type="project" value="TreeGrafter"/>
</dbReference>
<reference evidence="2 3" key="1">
    <citation type="submission" date="2019-03" db="EMBL/GenBank/DDBJ databases">
        <title>Rhodobacteraceae bacterium SM1902, a new member of the family Rhodobacteraceae isolated from Yantai.</title>
        <authorList>
            <person name="Sun Y."/>
        </authorList>
    </citation>
    <scope>NUCLEOTIDE SEQUENCE [LARGE SCALE GENOMIC DNA]</scope>
    <source>
        <strain evidence="2 3">SM1902</strain>
    </source>
</reference>
<dbReference type="OrthoDB" id="9807890at2"/>
<dbReference type="AlphaFoldDB" id="A0A4V3BBS3"/>